<dbReference type="EMBL" id="QMDY01000003">
    <property type="protein sequence ID" value="KAB7518784.1"/>
    <property type="molecule type" value="Genomic_DNA"/>
</dbReference>
<name>A0A5N5UJ74_9EURY</name>
<gene>
    <name evidence="2" type="ORF">DP108_06350</name>
</gene>
<reference evidence="2 3" key="1">
    <citation type="submission" date="2019-10" db="EMBL/GenBank/DDBJ databases">
        <title>Unraveling microbial dark matter from salterns through culturing: the case of the genus Halosegnis.</title>
        <authorList>
            <person name="Duran-Viseras A."/>
            <person name="Andrei A.-S."/>
            <person name="Vera-Gargallo B."/>
            <person name="Ghai R."/>
            <person name="Sanchez-Porro C."/>
            <person name="Ventosa A."/>
        </authorList>
    </citation>
    <scope>NUCLEOTIDE SEQUENCE [LARGE SCALE GENOMIC DNA]</scope>
    <source>
        <strain evidence="2 3">F19-13</strain>
    </source>
</reference>
<keyword evidence="1" id="KW-0812">Transmembrane</keyword>
<proteinExistence type="predicted"/>
<protein>
    <recommendedName>
        <fullName evidence="4">Peptidase M50B-like</fullName>
    </recommendedName>
</protein>
<evidence type="ECO:0000313" key="3">
    <source>
        <dbReference type="Proteomes" id="UP000326207"/>
    </source>
</evidence>
<keyword evidence="1" id="KW-0472">Membrane</keyword>
<accession>A0A5N5UJ74</accession>
<feature type="transmembrane region" description="Helical" evidence="1">
    <location>
        <begin position="66"/>
        <end position="92"/>
    </location>
</feature>
<dbReference type="RefSeq" id="WP_152156164.1">
    <property type="nucleotide sequence ID" value="NZ_QMDY01000003.1"/>
</dbReference>
<sequence length="141" mass="14193">MPALVRLFGVLARLATAPPTLAHEASHAAAARLAGASPSWTRVGRWQPAIRVDWSDTTHGEPAGRAAALVALAPTLAGLAALVVGVVGWLAAGGGLPESSRTLLVCAIAAAWYGNFVLPSGGDVAAARAALRRGRDGSGRS</sequence>
<keyword evidence="1" id="KW-1133">Transmembrane helix</keyword>
<organism evidence="2 3">
    <name type="scientific">Halosegnis rubeus</name>
    <dbReference type="NCBI Taxonomy" id="2212850"/>
    <lineage>
        <taxon>Archaea</taxon>
        <taxon>Methanobacteriati</taxon>
        <taxon>Methanobacteriota</taxon>
        <taxon>Stenosarchaea group</taxon>
        <taxon>Halobacteria</taxon>
        <taxon>Halobacteriales</taxon>
        <taxon>Natronomonadaceae</taxon>
        <taxon>Halosegnis</taxon>
    </lineage>
</organism>
<evidence type="ECO:0008006" key="4">
    <source>
        <dbReference type="Google" id="ProtNLM"/>
    </source>
</evidence>
<evidence type="ECO:0000256" key="1">
    <source>
        <dbReference type="SAM" id="Phobius"/>
    </source>
</evidence>
<evidence type="ECO:0000313" key="2">
    <source>
        <dbReference type="EMBL" id="KAB7518784.1"/>
    </source>
</evidence>
<dbReference type="Proteomes" id="UP000326207">
    <property type="component" value="Unassembled WGS sequence"/>
</dbReference>
<comment type="caution">
    <text evidence="2">The sequence shown here is derived from an EMBL/GenBank/DDBJ whole genome shotgun (WGS) entry which is preliminary data.</text>
</comment>
<dbReference type="AlphaFoldDB" id="A0A5N5UJ74"/>